<gene>
    <name evidence="10" type="ORF">CJP74_07645</name>
</gene>
<feature type="chain" id="PRO_5017399507" description="Peptidyl-prolyl cis-trans isomerase" evidence="8">
    <location>
        <begin position="30"/>
        <end position="273"/>
    </location>
</feature>
<reference evidence="10 11" key="1">
    <citation type="submission" date="2017-08" db="EMBL/GenBank/DDBJ databases">
        <title>Reclassification of Bisgaard taxon 37 and 44.</title>
        <authorList>
            <person name="Christensen H."/>
        </authorList>
    </citation>
    <scope>NUCLEOTIDE SEQUENCE [LARGE SCALE GENOMIC DNA]</scope>
    <source>
        <strain evidence="10 11">B96_4</strain>
    </source>
</reference>
<protein>
    <recommendedName>
        <fullName evidence="6">Peptidyl-prolyl cis-trans isomerase</fullName>
        <ecNumber evidence="6">5.2.1.8</ecNumber>
    </recommendedName>
</protein>
<dbReference type="GO" id="GO:0006457">
    <property type="term" value="P:protein folding"/>
    <property type="evidence" value="ECO:0007669"/>
    <property type="project" value="InterPro"/>
</dbReference>
<dbReference type="InterPro" id="IPR001179">
    <property type="entry name" value="PPIase_FKBP_dom"/>
</dbReference>
<dbReference type="PROSITE" id="PS51257">
    <property type="entry name" value="PROKAR_LIPOPROTEIN"/>
    <property type="match status" value="1"/>
</dbReference>
<keyword evidence="3 5" id="KW-0697">Rotamase</keyword>
<keyword evidence="4 5" id="KW-0413">Isomerase</keyword>
<keyword evidence="11" id="KW-1185">Reference proteome</keyword>
<comment type="catalytic activity">
    <reaction evidence="1 5 6">
        <text>[protein]-peptidylproline (omega=180) = [protein]-peptidylproline (omega=0)</text>
        <dbReference type="Rhea" id="RHEA:16237"/>
        <dbReference type="Rhea" id="RHEA-COMP:10747"/>
        <dbReference type="Rhea" id="RHEA-COMP:10748"/>
        <dbReference type="ChEBI" id="CHEBI:83833"/>
        <dbReference type="ChEBI" id="CHEBI:83834"/>
        <dbReference type="EC" id="5.2.1.8"/>
    </reaction>
</comment>
<comment type="similarity">
    <text evidence="2 6">Belongs to the FKBP-type PPIase family.</text>
</comment>
<dbReference type="RefSeq" id="WP_119497907.1">
    <property type="nucleotide sequence ID" value="NZ_NRJH01000076.1"/>
</dbReference>
<evidence type="ECO:0000256" key="2">
    <source>
        <dbReference type="ARBA" id="ARBA00006577"/>
    </source>
</evidence>
<evidence type="ECO:0000256" key="1">
    <source>
        <dbReference type="ARBA" id="ARBA00000971"/>
    </source>
</evidence>
<keyword evidence="8" id="KW-0732">Signal</keyword>
<organism evidence="10 11">
    <name type="scientific">Psittacicella melopsittaci</name>
    <dbReference type="NCBI Taxonomy" id="2028576"/>
    <lineage>
        <taxon>Bacteria</taxon>
        <taxon>Pseudomonadati</taxon>
        <taxon>Pseudomonadota</taxon>
        <taxon>Gammaproteobacteria</taxon>
        <taxon>Pasteurellales</taxon>
        <taxon>Psittacicellaceae</taxon>
        <taxon>Psittacicella</taxon>
    </lineage>
</organism>
<dbReference type="EMBL" id="NRJH01000076">
    <property type="protein sequence ID" value="RIY31320.1"/>
    <property type="molecule type" value="Genomic_DNA"/>
</dbReference>
<evidence type="ECO:0000259" key="9">
    <source>
        <dbReference type="PROSITE" id="PS50059"/>
    </source>
</evidence>
<feature type="signal peptide" evidence="8">
    <location>
        <begin position="1"/>
        <end position="29"/>
    </location>
</feature>
<dbReference type="PROSITE" id="PS50059">
    <property type="entry name" value="FKBP_PPIASE"/>
    <property type="match status" value="1"/>
</dbReference>
<dbReference type="Pfam" id="PF01346">
    <property type="entry name" value="FKBP_N"/>
    <property type="match status" value="1"/>
</dbReference>
<dbReference type="Gene3D" id="3.10.50.40">
    <property type="match status" value="1"/>
</dbReference>
<dbReference type="InterPro" id="IPR036944">
    <property type="entry name" value="PPIase_FKBP_N_sf"/>
</dbReference>
<dbReference type="Proteomes" id="UP000266258">
    <property type="component" value="Unassembled WGS sequence"/>
</dbReference>
<accession>A0A3A1Y1M1</accession>
<comment type="caution">
    <text evidence="10">The sequence shown here is derived from an EMBL/GenBank/DDBJ whole genome shotgun (WGS) entry which is preliminary data.</text>
</comment>
<dbReference type="AlphaFoldDB" id="A0A3A1Y1M1"/>
<proteinExistence type="inferred from homology"/>
<dbReference type="InterPro" id="IPR046357">
    <property type="entry name" value="PPIase_dom_sf"/>
</dbReference>
<evidence type="ECO:0000313" key="11">
    <source>
        <dbReference type="Proteomes" id="UP000266258"/>
    </source>
</evidence>
<evidence type="ECO:0000256" key="4">
    <source>
        <dbReference type="ARBA" id="ARBA00023235"/>
    </source>
</evidence>
<dbReference type="SUPFAM" id="SSF54534">
    <property type="entry name" value="FKBP-like"/>
    <property type="match status" value="1"/>
</dbReference>
<name>A0A3A1Y1M1_9GAMM</name>
<feature type="domain" description="PPIase FKBP-type" evidence="9">
    <location>
        <begin position="181"/>
        <end position="263"/>
    </location>
</feature>
<feature type="compositionally biased region" description="Low complexity" evidence="7">
    <location>
        <begin position="34"/>
        <end position="54"/>
    </location>
</feature>
<evidence type="ECO:0000256" key="3">
    <source>
        <dbReference type="ARBA" id="ARBA00023110"/>
    </source>
</evidence>
<evidence type="ECO:0000313" key="10">
    <source>
        <dbReference type="EMBL" id="RIY31320.1"/>
    </source>
</evidence>
<dbReference type="OrthoDB" id="9814548at2"/>
<dbReference type="GO" id="GO:0003755">
    <property type="term" value="F:peptidyl-prolyl cis-trans isomerase activity"/>
    <property type="evidence" value="ECO:0007669"/>
    <property type="project" value="UniProtKB-UniRule"/>
</dbReference>
<dbReference type="PANTHER" id="PTHR43811">
    <property type="entry name" value="FKBP-TYPE PEPTIDYL-PROLYL CIS-TRANS ISOMERASE FKPA"/>
    <property type="match status" value="1"/>
</dbReference>
<evidence type="ECO:0000256" key="8">
    <source>
        <dbReference type="SAM" id="SignalP"/>
    </source>
</evidence>
<dbReference type="PANTHER" id="PTHR43811:SF19">
    <property type="entry name" value="39 KDA FK506-BINDING NUCLEAR PROTEIN"/>
    <property type="match status" value="1"/>
</dbReference>
<feature type="region of interest" description="Disordered" evidence="7">
    <location>
        <begin position="33"/>
        <end position="58"/>
    </location>
</feature>
<evidence type="ECO:0000256" key="7">
    <source>
        <dbReference type="SAM" id="MobiDB-lite"/>
    </source>
</evidence>
<dbReference type="Gene3D" id="1.10.287.460">
    <property type="entry name" value="Peptidyl-prolyl cis-trans isomerase, FKBP-type, N-terminal domain"/>
    <property type="match status" value="1"/>
</dbReference>
<dbReference type="EC" id="5.2.1.8" evidence="6"/>
<dbReference type="Pfam" id="PF00254">
    <property type="entry name" value="FKBP_C"/>
    <property type="match status" value="1"/>
</dbReference>
<sequence length="273" mass="29323">MKLFAGKRKTALTLLAASVIALGTLTACNKEDNTTAASSSTTTQAVANNQQTNNEGQTVTATAEDLKYVKQLPQLMLTDLKTQLGLTDEELKAFAEGVNDYVNGKATELSQEDTQALITYLNGRAQKVMTENLAKQAEENRKVGAEAIEKFLADNKDAVKDETGFAYLIEKQGDGEKVRATDTVNVKYKGSFVDGRVFDQNDKGVEFPLSGVIPGFRDAITKLNVGGKIIAYLPPELAYGEQGNQAIPPASTLVFEIEVVSAKPQAAEAPAKK</sequence>
<dbReference type="InterPro" id="IPR000774">
    <property type="entry name" value="PPIase_FKBP_N"/>
</dbReference>
<evidence type="ECO:0000256" key="5">
    <source>
        <dbReference type="PROSITE-ProRule" id="PRU00277"/>
    </source>
</evidence>
<evidence type="ECO:0000256" key="6">
    <source>
        <dbReference type="RuleBase" id="RU003915"/>
    </source>
</evidence>